<keyword evidence="1" id="KW-0408">Iron</keyword>
<reference evidence="3 4" key="1">
    <citation type="submission" date="2016-01" db="EMBL/GenBank/DDBJ databases">
        <title>High potential of lignocellulose degradation of a new Verrucomicrobia species.</title>
        <authorList>
            <person name="Wang Y."/>
            <person name="Shi Y."/>
            <person name="Qiu Z."/>
            <person name="Liu S."/>
            <person name="Yang H."/>
        </authorList>
    </citation>
    <scope>NUCLEOTIDE SEQUENCE [LARGE SCALE GENOMIC DNA]</scope>
    <source>
        <strain evidence="3 4">TSB47</strain>
    </source>
</reference>
<protein>
    <submittedName>
        <fullName evidence="3">FeoA family protein</fullName>
    </submittedName>
</protein>
<dbReference type="Proteomes" id="UP000078486">
    <property type="component" value="Unassembled WGS sequence"/>
</dbReference>
<dbReference type="PANTHER" id="PTHR42954:SF2">
    <property type="entry name" value="FE(2+) TRANSPORT PROTEIN A"/>
    <property type="match status" value="1"/>
</dbReference>
<dbReference type="InterPro" id="IPR008988">
    <property type="entry name" value="Transcriptional_repressor_C"/>
</dbReference>
<dbReference type="GO" id="GO:0046914">
    <property type="term" value="F:transition metal ion binding"/>
    <property type="evidence" value="ECO:0007669"/>
    <property type="project" value="InterPro"/>
</dbReference>
<evidence type="ECO:0000259" key="2">
    <source>
        <dbReference type="SMART" id="SM00899"/>
    </source>
</evidence>
<name>A0A178IQ96_9BACT</name>
<comment type="caution">
    <text evidence="3">The sequence shown here is derived from an EMBL/GenBank/DDBJ whole genome shotgun (WGS) entry which is preliminary data.</text>
</comment>
<sequence>MMQNLTELAFGASAIVRDLPKQGTAFLRLREMGLLPGTKITFLRAAPLGDPLEIKVRGYNLTLRKSEAEHVMVESAVQPPAV</sequence>
<dbReference type="AlphaFoldDB" id="A0A178IQ96"/>
<feature type="domain" description="Ferrous iron transporter FeoA-like" evidence="2">
    <location>
        <begin position="3"/>
        <end position="75"/>
    </location>
</feature>
<dbReference type="InterPro" id="IPR038157">
    <property type="entry name" value="FeoA_core_dom"/>
</dbReference>
<dbReference type="Gene3D" id="2.30.30.90">
    <property type="match status" value="1"/>
</dbReference>
<dbReference type="Pfam" id="PF04023">
    <property type="entry name" value="FeoA"/>
    <property type="match status" value="1"/>
</dbReference>
<dbReference type="RefSeq" id="WP_068768820.1">
    <property type="nucleotide sequence ID" value="NZ_CP109796.1"/>
</dbReference>
<dbReference type="SMART" id="SM00899">
    <property type="entry name" value="FeoA"/>
    <property type="match status" value="1"/>
</dbReference>
<dbReference type="STRING" id="1184151.AW736_03165"/>
<dbReference type="SUPFAM" id="SSF50037">
    <property type="entry name" value="C-terminal domain of transcriptional repressors"/>
    <property type="match status" value="1"/>
</dbReference>
<accession>A0A178IQ96</accession>
<dbReference type="InterPro" id="IPR007167">
    <property type="entry name" value="Fe-transptr_FeoA-like"/>
</dbReference>
<proteinExistence type="predicted"/>
<evidence type="ECO:0000313" key="3">
    <source>
        <dbReference type="EMBL" id="OAM91469.1"/>
    </source>
</evidence>
<dbReference type="InterPro" id="IPR052713">
    <property type="entry name" value="FeoA"/>
</dbReference>
<evidence type="ECO:0000313" key="4">
    <source>
        <dbReference type="Proteomes" id="UP000078486"/>
    </source>
</evidence>
<dbReference type="EMBL" id="LRRQ01000027">
    <property type="protein sequence ID" value="OAM91469.1"/>
    <property type="molecule type" value="Genomic_DNA"/>
</dbReference>
<keyword evidence="4" id="KW-1185">Reference proteome</keyword>
<evidence type="ECO:0000256" key="1">
    <source>
        <dbReference type="ARBA" id="ARBA00023004"/>
    </source>
</evidence>
<gene>
    <name evidence="3" type="ORF">AW736_03165</name>
</gene>
<organism evidence="3 4">
    <name type="scientific">Termitidicoccus mucosus</name>
    <dbReference type="NCBI Taxonomy" id="1184151"/>
    <lineage>
        <taxon>Bacteria</taxon>
        <taxon>Pseudomonadati</taxon>
        <taxon>Verrucomicrobiota</taxon>
        <taxon>Opitutia</taxon>
        <taxon>Opitutales</taxon>
        <taxon>Opitutaceae</taxon>
        <taxon>Termitidicoccus</taxon>
    </lineage>
</organism>
<dbReference type="PANTHER" id="PTHR42954">
    <property type="entry name" value="FE(2+) TRANSPORT PROTEIN A"/>
    <property type="match status" value="1"/>
</dbReference>